<feature type="compositionally biased region" description="Basic and acidic residues" evidence="1">
    <location>
        <begin position="242"/>
        <end position="255"/>
    </location>
</feature>
<sequence>MNRTSRTFRITGDRRTGKGRGCVPARLALAGISVALLAGVTACGTSATSDDTPEHRTFDVRGGTLTVDSDDSELEIVATDDQEQGKVEVTRWFSGKVAIGSDPEVMWSMKDDRLTLRLKCSGIVVGCSARHRVEVPRGLAVKVEDGDGSVRAKGFKDPLSIRAGDGSVRVTDTSGPLELRTNDGSVRAEVSSRTVRVHSGDGSVRLTLGAVPDRVDARTRDGSLTVELPRAAYRVDTGTGEGGERISVPRDDSSPHRVTARTRDGGLVVRTAN</sequence>
<protein>
    <submittedName>
        <fullName evidence="3">DUF4097 family beta strand repeat-containing protein</fullName>
    </submittedName>
</protein>
<keyword evidence="4" id="KW-1185">Reference proteome</keyword>
<dbReference type="Proteomes" id="UP001500724">
    <property type="component" value="Unassembled WGS sequence"/>
</dbReference>
<reference evidence="3 4" key="1">
    <citation type="journal article" date="2019" name="Int. J. Syst. Evol. Microbiol.">
        <title>The Global Catalogue of Microorganisms (GCM) 10K type strain sequencing project: providing services to taxonomists for standard genome sequencing and annotation.</title>
        <authorList>
            <consortium name="The Broad Institute Genomics Platform"/>
            <consortium name="The Broad Institute Genome Sequencing Center for Infectious Disease"/>
            <person name="Wu L."/>
            <person name="Ma J."/>
        </authorList>
    </citation>
    <scope>NUCLEOTIDE SEQUENCE [LARGE SCALE GENOMIC DNA]</scope>
    <source>
        <strain evidence="3 4">JCM 10367</strain>
    </source>
</reference>
<comment type="caution">
    <text evidence="3">The sequence shown here is derived from an EMBL/GenBank/DDBJ whole genome shotgun (WGS) entry which is preliminary data.</text>
</comment>
<dbReference type="Pfam" id="PF13349">
    <property type="entry name" value="DUF4097"/>
    <property type="match status" value="1"/>
</dbReference>
<dbReference type="RefSeq" id="WP_344006565.1">
    <property type="nucleotide sequence ID" value="NZ_BAAAGU010000072.1"/>
</dbReference>
<name>A0ABN1HTH5_9ACTN</name>
<feature type="domain" description="DUF4097" evidence="2">
    <location>
        <begin position="140"/>
        <end position="234"/>
    </location>
</feature>
<evidence type="ECO:0000259" key="2">
    <source>
        <dbReference type="Pfam" id="PF13349"/>
    </source>
</evidence>
<evidence type="ECO:0000256" key="1">
    <source>
        <dbReference type="SAM" id="MobiDB-lite"/>
    </source>
</evidence>
<evidence type="ECO:0000313" key="4">
    <source>
        <dbReference type="Proteomes" id="UP001500724"/>
    </source>
</evidence>
<dbReference type="EMBL" id="BAAAGU010000072">
    <property type="protein sequence ID" value="GAA0666898.1"/>
    <property type="molecule type" value="Genomic_DNA"/>
</dbReference>
<feature type="region of interest" description="Disordered" evidence="1">
    <location>
        <begin position="236"/>
        <end position="265"/>
    </location>
</feature>
<evidence type="ECO:0000313" key="3">
    <source>
        <dbReference type="EMBL" id="GAA0666898.1"/>
    </source>
</evidence>
<gene>
    <name evidence="3" type="ORF">GCM10009535_53390</name>
</gene>
<proteinExistence type="predicted"/>
<organism evidence="3 4">
    <name type="scientific">Streptomyces thermocarboxydovorans</name>
    <dbReference type="NCBI Taxonomy" id="59298"/>
    <lineage>
        <taxon>Bacteria</taxon>
        <taxon>Bacillati</taxon>
        <taxon>Actinomycetota</taxon>
        <taxon>Actinomycetes</taxon>
        <taxon>Kitasatosporales</taxon>
        <taxon>Streptomycetaceae</taxon>
        <taxon>Streptomyces</taxon>
    </lineage>
</organism>
<accession>A0ABN1HTH5</accession>
<dbReference type="InterPro" id="IPR025164">
    <property type="entry name" value="Toastrack_DUF4097"/>
</dbReference>